<dbReference type="AlphaFoldDB" id="A0A448WZD7"/>
<organism evidence="2 3">
    <name type="scientific">Protopolystoma xenopodis</name>
    <dbReference type="NCBI Taxonomy" id="117903"/>
    <lineage>
        <taxon>Eukaryota</taxon>
        <taxon>Metazoa</taxon>
        <taxon>Spiralia</taxon>
        <taxon>Lophotrochozoa</taxon>
        <taxon>Platyhelminthes</taxon>
        <taxon>Monogenea</taxon>
        <taxon>Polyopisthocotylea</taxon>
        <taxon>Polystomatidea</taxon>
        <taxon>Polystomatidae</taxon>
        <taxon>Protopolystoma</taxon>
    </lineage>
</organism>
<dbReference type="Gene3D" id="3.50.50.60">
    <property type="entry name" value="FAD/NAD(P)-binding domain"/>
    <property type="match status" value="1"/>
</dbReference>
<proteinExistence type="predicted"/>
<dbReference type="InterPro" id="IPR057494">
    <property type="entry name" value="Rossman_Mical"/>
</dbReference>
<comment type="caution">
    <text evidence="2">The sequence shown here is derived from an EMBL/GenBank/DDBJ whole genome shotgun (WGS) entry which is preliminary data.</text>
</comment>
<reference evidence="2" key="1">
    <citation type="submission" date="2018-11" db="EMBL/GenBank/DDBJ databases">
        <authorList>
            <consortium name="Pathogen Informatics"/>
        </authorList>
    </citation>
    <scope>NUCLEOTIDE SEQUENCE</scope>
</reference>
<evidence type="ECO:0000313" key="3">
    <source>
        <dbReference type="Proteomes" id="UP000784294"/>
    </source>
</evidence>
<name>A0A448WZD7_9PLAT</name>
<dbReference type="EMBL" id="CAAALY010066299">
    <property type="protein sequence ID" value="VEL24171.1"/>
    <property type="molecule type" value="Genomic_DNA"/>
</dbReference>
<dbReference type="OrthoDB" id="20799at2759"/>
<keyword evidence="3" id="KW-1185">Reference proteome</keyword>
<dbReference type="InterPro" id="IPR036188">
    <property type="entry name" value="FAD/NAD-bd_sf"/>
</dbReference>
<dbReference type="Proteomes" id="UP000784294">
    <property type="component" value="Unassembled WGS sequence"/>
</dbReference>
<feature type="domain" description="[F-actin]-monooxygenase MICAL1-3-like Rossman" evidence="1">
    <location>
        <begin position="2"/>
        <end position="46"/>
    </location>
</feature>
<evidence type="ECO:0000259" key="1">
    <source>
        <dbReference type="Pfam" id="PF25413"/>
    </source>
</evidence>
<evidence type="ECO:0000313" key="2">
    <source>
        <dbReference type="EMBL" id="VEL24171.1"/>
    </source>
</evidence>
<dbReference type="Pfam" id="PF25413">
    <property type="entry name" value="Rossman_Mical"/>
    <property type="match status" value="1"/>
</dbReference>
<sequence>MDSSNLDFEELQNFARDAASFATHGALSRLEFALNARGQPDVAVFDFTRMFAAMHASRILESRSFRLLQVLVGDSLLEVSLYLLFFIDIRHSN</sequence>
<accession>A0A448WZD7</accession>
<gene>
    <name evidence="2" type="ORF">PXEA_LOCUS17611</name>
</gene>
<protein>
    <recommendedName>
        <fullName evidence="1">[F-actin]-monooxygenase MICAL1-3-like Rossman domain-containing protein</fullName>
    </recommendedName>
</protein>